<protein>
    <submittedName>
        <fullName evidence="1">Uncharacterized protein</fullName>
    </submittedName>
</protein>
<name>A0A059Y804_MYCBV</name>
<proteinExistence type="predicted"/>
<dbReference type="PATRIC" id="fig|1316930.3.peg.212"/>
<evidence type="ECO:0000313" key="1">
    <source>
        <dbReference type="EMBL" id="AIA33791.1"/>
    </source>
</evidence>
<reference evidence="1 2" key="1">
    <citation type="submission" date="2013-04" db="EMBL/GenBank/DDBJ databases">
        <authorList>
            <person name="Lin L."/>
            <person name="Zeng Z."/>
            <person name="Xie J."/>
            <person name="Luo L."/>
            <person name="Yang Z."/>
            <person name="Liang W."/>
            <person name="Lin H."/>
            <person name="Dong C."/>
            <person name="Sun Y."/>
        </authorList>
    </citation>
    <scope>NUCLEOTIDE SEQUENCE [LARGE SCALE GENOMIC DNA]</scope>
    <source>
        <strain evidence="1 2">CQ-W70</strain>
    </source>
</reference>
<dbReference type="Proteomes" id="UP000027182">
    <property type="component" value="Chromosome"/>
</dbReference>
<accession>A0A059Y804</accession>
<dbReference type="EMBL" id="CP005933">
    <property type="protein sequence ID" value="AIA33791.1"/>
    <property type="molecule type" value="Genomic_DNA"/>
</dbReference>
<dbReference type="HOGENOM" id="CLU_1376823_0_0_14"/>
<organism evidence="1 2">
    <name type="scientific">Mycoplasmopsis bovis CQ-W70</name>
    <dbReference type="NCBI Taxonomy" id="1316930"/>
    <lineage>
        <taxon>Bacteria</taxon>
        <taxon>Bacillati</taxon>
        <taxon>Mycoplasmatota</taxon>
        <taxon>Mycoplasmoidales</taxon>
        <taxon>Metamycoplasmataceae</taxon>
        <taxon>Mycoplasmopsis</taxon>
    </lineage>
</organism>
<dbReference type="KEGG" id="mbq:K668_01015"/>
<sequence length="195" mass="23843">MQMIIKTTAIEVLRELQKLLESENINYSLGLSNYYEYKNKPELFLINDIEVCLWHKDFYFLLKKYPNHFILPENLPFKSLAPYYKFQGSSIKINIIVGTSDEKINYWYKFRNYKRLIYWGNSKKHWFYYFLGHRTQRVYLHDLVNDLVVERYTKFIILNSEIDKFKAFDNLNFNKRFFVTEKGITIPFFEPFRSL</sequence>
<evidence type="ECO:0000313" key="2">
    <source>
        <dbReference type="Proteomes" id="UP000027182"/>
    </source>
</evidence>
<gene>
    <name evidence="1" type="ORF">K668_01015</name>
</gene>
<dbReference type="AlphaFoldDB" id="A0A059Y804"/>